<gene>
    <name evidence="2" type="ORF">JW646_19790</name>
</gene>
<reference evidence="2 3" key="1">
    <citation type="journal article" date="2023" name="Int. J. Syst. Evol. Microbiol.">
        <title>Terrisporobacter hibernicus sp. nov., isolated from bovine faeces in Northern Ireland.</title>
        <authorList>
            <person name="Mitchell M."/>
            <person name="Nguyen S.V."/>
            <person name="Connor M."/>
            <person name="Fairley D.J."/>
            <person name="Donoghue O."/>
            <person name="Marshall H."/>
            <person name="Koolman L."/>
            <person name="McMullan G."/>
            <person name="Schaffer K.E."/>
            <person name="McGrath J.W."/>
            <person name="Fanning S."/>
        </authorList>
    </citation>
    <scope>NUCLEOTIDE SEQUENCE [LARGE SCALE GENOMIC DNA]</scope>
    <source>
        <strain evidence="2 3">MCA3</strain>
    </source>
</reference>
<accession>A0AAX2ZG74</accession>
<dbReference type="GO" id="GO:0030288">
    <property type="term" value="C:outer membrane-bounded periplasmic space"/>
    <property type="evidence" value="ECO:0007669"/>
    <property type="project" value="TreeGrafter"/>
</dbReference>
<dbReference type="GO" id="GO:0006508">
    <property type="term" value="P:proteolysis"/>
    <property type="evidence" value="ECO:0007669"/>
    <property type="project" value="InterPro"/>
</dbReference>
<dbReference type="PANTHER" id="PTHR32060">
    <property type="entry name" value="TAIL-SPECIFIC PROTEASE"/>
    <property type="match status" value="1"/>
</dbReference>
<sequence>MKKKILLLIMIFIIILGLGNCIYSKNSQLSKSEKIEDFECLYSNVKKGYPYLYVNKRHYNVDWLENKEKYLKRIEDTPDDEKFIEEMSSIVDDLHNRHTELIDNKSRFELFKTAYSNNNWYDFLSDEKVLNRYNSIKPKIKIQKEYFFKKKLTLEDIIKDKVGYIYLPSMSSSEGSFNEDFNKIGNYIDTLENHEALIIDIRDNAGGSDSYWQGVLSKLIKEDRKVSGYRIYRNNCKTIKKYTQKRNIKLQPIKNLPEHIKKNGPKEILKQFTDFENTSYTIKGNPNLKFKGNIYLLVDEKVFSSSELFSMFCKETKFATVIGESTGGDGGVIDPVLINLKNSGLIIRMASCMYLDKDGICDEELKVIPDYKIEDCEKTSNFKNDNCIKKVLEIEKLN</sequence>
<evidence type="ECO:0000313" key="3">
    <source>
        <dbReference type="Proteomes" id="UP001198983"/>
    </source>
</evidence>
<dbReference type="AlphaFoldDB" id="A0AAX2ZG74"/>
<organism evidence="2 3">
    <name type="scientific">Terrisporobacter hibernicus</name>
    <dbReference type="NCBI Taxonomy" id="2813371"/>
    <lineage>
        <taxon>Bacteria</taxon>
        <taxon>Bacillati</taxon>
        <taxon>Bacillota</taxon>
        <taxon>Clostridia</taxon>
        <taxon>Peptostreptococcales</taxon>
        <taxon>Peptostreptococcaceae</taxon>
        <taxon>Terrisporobacter</taxon>
    </lineage>
</organism>
<dbReference type="RefSeq" id="WP_074917110.1">
    <property type="nucleotide sequence ID" value="NZ_CP081135.1"/>
</dbReference>
<name>A0AAX2ZG74_9FIRM</name>
<dbReference type="PANTHER" id="PTHR32060:SF30">
    <property type="entry name" value="CARBOXY-TERMINAL PROCESSING PROTEASE CTPA"/>
    <property type="match status" value="1"/>
</dbReference>
<dbReference type="InterPro" id="IPR029045">
    <property type="entry name" value="ClpP/crotonase-like_dom_sf"/>
</dbReference>
<proteinExistence type="predicted"/>
<dbReference type="GO" id="GO:0007165">
    <property type="term" value="P:signal transduction"/>
    <property type="evidence" value="ECO:0007669"/>
    <property type="project" value="TreeGrafter"/>
</dbReference>
<dbReference type="Pfam" id="PF03572">
    <property type="entry name" value="Peptidase_S41"/>
    <property type="match status" value="1"/>
</dbReference>
<evidence type="ECO:0000259" key="1">
    <source>
        <dbReference type="SMART" id="SM00245"/>
    </source>
</evidence>
<dbReference type="EMBL" id="CP081135">
    <property type="protein sequence ID" value="UEL47831.1"/>
    <property type="molecule type" value="Genomic_DNA"/>
</dbReference>
<feature type="domain" description="Tail specific protease" evidence="1">
    <location>
        <begin position="150"/>
        <end position="374"/>
    </location>
</feature>
<dbReference type="InterPro" id="IPR005151">
    <property type="entry name" value="Tail-specific_protease"/>
</dbReference>
<dbReference type="GO" id="GO:0008236">
    <property type="term" value="F:serine-type peptidase activity"/>
    <property type="evidence" value="ECO:0007669"/>
    <property type="project" value="InterPro"/>
</dbReference>
<dbReference type="Gene3D" id="3.30.750.44">
    <property type="match status" value="1"/>
</dbReference>
<evidence type="ECO:0000313" key="2">
    <source>
        <dbReference type="EMBL" id="UEL47831.1"/>
    </source>
</evidence>
<keyword evidence="3" id="KW-1185">Reference proteome</keyword>
<dbReference type="KEGG" id="tem:JW646_19790"/>
<dbReference type="SMART" id="SM00245">
    <property type="entry name" value="TSPc"/>
    <property type="match status" value="1"/>
</dbReference>
<protein>
    <submittedName>
        <fullName evidence="2">Peptidase S41</fullName>
    </submittedName>
</protein>
<dbReference type="Proteomes" id="UP001198983">
    <property type="component" value="Chromosome"/>
</dbReference>
<dbReference type="SUPFAM" id="SSF52096">
    <property type="entry name" value="ClpP/crotonase"/>
    <property type="match status" value="1"/>
</dbReference>
<dbReference type="Gene3D" id="3.90.226.10">
    <property type="entry name" value="2-enoyl-CoA Hydratase, Chain A, domain 1"/>
    <property type="match status" value="1"/>
</dbReference>
<dbReference type="GO" id="GO:0004175">
    <property type="term" value="F:endopeptidase activity"/>
    <property type="evidence" value="ECO:0007669"/>
    <property type="project" value="TreeGrafter"/>
</dbReference>